<gene>
    <name evidence="5" type="ORF">GV832_01165</name>
</gene>
<dbReference type="PANTHER" id="PTHR10907">
    <property type="entry name" value="REGUCALCIN"/>
    <property type="match status" value="1"/>
</dbReference>
<evidence type="ECO:0000313" key="6">
    <source>
        <dbReference type="Proteomes" id="UP001193501"/>
    </source>
</evidence>
<dbReference type="EMBL" id="JAABNR010000001">
    <property type="protein sequence ID" value="NBZ86176.1"/>
    <property type="molecule type" value="Genomic_DNA"/>
</dbReference>
<dbReference type="InterPro" id="IPR011042">
    <property type="entry name" value="6-blade_b-propeller_TolB-like"/>
</dbReference>
<dbReference type="Pfam" id="PF08450">
    <property type="entry name" value="SGL"/>
    <property type="match status" value="1"/>
</dbReference>
<feature type="domain" description="SMP-30/Gluconolactonase/LRE-like region" evidence="4">
    <location>
        <begin position="10"/>
        <end position="250"/>
    </location>
</feature>
<sequence length="285" mass="31104">MIFDDRINDLGEGMLWHPSQMRPFWFDILNKKLRSVDGNGPREWDLPGMGSALGAVGYYVSVVACEGGVYLMSLETGETELLVPIEADQPDRRPNDGKVDRQGGFWTSTLVKDPAARKGKGAIYRLYKGATRKLYDGVSIPNAICFSPEGDIAYFADTMAQTVWKVALDADGWPAGEREVFLDFTGTEIYPDGATIDAAGNFWNAQWGLGRVACYSPTGEFLKEVKVDAPHTSCCAFGGPGLKTLYVTTALEEMSPEAIAQYPNSGKVFAFEGVGEGLDEPKFLP</sequence>
<organism evidence="5 6">
    <name type="scientific">Stagnihabitans tardus</name>
    <dbReference type="NCBI Taxonomy" id="2699202"/>
    <lineage>
        <taxon>Bacteria</taxon>
        <taxon>Pseudomonadati</taxon>
        <taxon>Pseudomonadota</taxon>
        <taxon>Alphaproteobacteria</taxon>
        <taxon>Rhodobacterales</taxon>
        <taxon>Paracoccaceae</taxon>
        <taxon>Stagnihabitans</taxon>
    </lineage>
</organism>
<feature type="binding site" evidence="3">
    <location>
        <position position="142"/>
    </location>
    <ligand>
        <name>a divalent metal cation</name>
        <dbReference type="ChEBI" id="CHEBI:60240"/>
    </ligand>
</feature>
<evidence type="ECO:0000256" key="3">
    <source>
        <dbReference type="PIRSR" id="PIRSR605511-2"/>
    </source>
</evidence>
<dbReference type="GO" id="GO:0004341">
    <property type="term" value="F:gluconolactonase activity"/>
    <property type="evidence" value="ECO:0007669"/>
    <property type="project" value="TreeGrafter"/>
</dbReference>
<evidence type="ECO:0000256" key="2">
    <source>
        <dbReference type="PIRSR" id="PIRSR605511-1"/>
    </source>
</evidence>
<dbReference type="GO" id="GO:0005509">
    <property type="term" value="F:calcium ion binding"/>
    <property type="evidence" value="ECO:0007669"/>
    <property type="project" value="TreeGrafter"/>
</dbReference>
<feature type="binding site" evidence="3">
    <location>
        <position position="93"/>
    </location>
    <ligand>
        <name>substrate</name>
    </ligand>
</feature>
<dbReference type="PRINTS" id="PR01790">
    <property type="entry name" value="SMP30FAMILY"/>
</dbReference>
<dbReference type="InterPro" id="IPR013658">
    <property type="entry name" value="SGL"/>
</dbReference>
<feature type="binding site" evidence="3">
    <location>
        <position position="113"/>
    </location>
    <ligand>
        <name>substrate</name>
    </ligand>
</feature>
<dbReference type="GO" id="GO:0019853">
    <property type="term" value="P:L-ascorbic acid biosynthetic process"/>
    <property type="evidence" value="ECO:0007669"/>
    <property type="project" value="TreeGrafter"/>
</dbReference>
<dbReference type="Proteomes" id="UP001193501">
    <property type="component" value="Unassembled WGS sequence"/>
</dbReference>
<comment type="caution">
    <text evidence="5">The sequence shown here is derived from an EMBL/GenBank/DDBJ whole genome shotgun (WGS) entry which is preliminary data.</text>
</comment>
<name>A0AAE4Y5L7_9RHOB</name>
<comment type="similarity">
    <text evidence="1">Belongs to the SMP-30/CGR1 family.</text>
</comment>
<dbReference type="AlphaFoldDB" id="A0AAE4Y5L7"/>
<evidence type="ECO:0000256" key="1">
    <source>
        <dbReference type="ARBA" id="ARBA00008853"/>
    </source>
</evidence>
<feature type="binding site" evidence="3">
    <location>
        <position position="12"/>
    </location>
    <ligand>
        <name>a divalent metal cation</name>
        <dbReference type="ChEBI" id="CHEBI:60240"/>
    </ligand>
</feature>
<dbReference type="InterPro" id="IPR005511">
    <property type="entry name" value="SMP-30"/>
</dbReference>
<keyword evidence="3" id="KW-0479">Metal-binding</keyword>
<proteinExistence type="inferred from homology"/>
<protein>
    <submittedName>
        <fullName evidence="5">SMP-30/gluconolactonase/LRE family protein</fullName>
    </submittedName>
</protein>
<keyword evidence="6" id="KW-1185">Reference proteome</keyword>
<feature type="binding site" evidence="3">
    <location>
        <position position="192"/>
    </location>
    <ligand>
        <name>a divalent metal cation</name>
        <dbReference type="ChEBI" id="CHEBI:60240"/>
    </ligand>
</feature>
<dbReference type="Gene3D" id="2.120.10.30">
    <property type="entry name" value="TolB, C-terminal domain"/>
    <property type="match status" value="1"/>
</dbReference>
<dbReference type="SUPFAM" id="SSF63829">
    <property type="entry name" value="Calcium-dependent phosphotriesterase"/>
    <property type="match status" value="1"/>
</dbReference>
<evidence type="ECO:0000259" key="4">
    <source>
        <dbReference type="Pfam" id="PF08450"/>
    </source>
</evidence>
<dbReference type="PANTHER" id="PTHR10907:SF47">
    <property type="entry name" value="REGUCALCIN"/>
    <property type="match status" value="1"/>
</dbReference>
<accession>A0AAE4Y5L7</accession>
<feature type="binding site" evidence="3">
    <location>
        <position position="95"/>
    </location>
    <ligand>
        <name>substrate</name>
    </ligand>
</feature>
<evidence type="ECO:0000313" key="5">
    <source>
        <dbReference type="EMBL" id="NBZ86176.1"/>
    </source>
</evidence>
<comment type="cofactor">
    <cofactor evidence="3">
        <name>Zn(2+)</name>
        <dbReference type="ChEBI" id="CHEBI:29105"/>
    </cofactor>
    <text evidence="3">Binds 1 divalent metal cation per subunit.</text>
</comment>
<reference evidence="5" key="1">
    <citation type="submission" date="2020-01" db="EMBL/GenBank/DDBJ databases">
        <authorList>
            <person name="Chen W.-M."/>
        </authorList>
    </citation>
    <scope>NUCLEOTIDE SEQUENCE</scope>
    <source>
        <strain evidence="5">CYK-10</strain>
    </source>
</reference>
<feature type="active site" description="Proton donor/acceptor" evidence="2">
    <location>
        <position position="192"/>
    </location>
</feature>
<keyword evidence="3" id="KW-0862">Zinc</keyword>
<dbReference type="RefSeq" id="WP_168772973.1">
    <property type="nucleotide sequence ID" value="NZ_JAABNR010000001.1"/>
</dbReference>